<dbReference type="Pfam" id="PF06350">
    <property type="entry name" value="HSL_N"/>
    <property type="match status" value="1"/>
</dbReference>
<feature type="compositionally biased region" description="Low complexity" evidence="1">
    <location>
        <begin position="48"/>
        <end position="66"/>
    </location>
</feature>
<dbReference type="GO" id="GO:0019433">
    <property type="term" value="P:triglyceride catabolic process"/>
    <property type="evidence" value="ECO:0007669"/>
    <property type="project" value="TreeGrafter"/>
</dbReference>
<name>A0A4S2KXW5_9HYME</name>
<protein>
    <recommendedName>
        <fullName evidence="6">Hormone-sensitive lipase</fullName>
    </recommendedName>
</protein>
<dbReference type="InterPro" id="IPR013094">
    <property type="entry name" value="AB_hydrolase_3"/>
</dbReference>
<proteinExistence type="predicted"/>
<feature type="compositionally biased region" description="Basic and acidic residues" evidence="1">
    <location>
        <begin position="650"/>
        <end position="668"/>
    </location>
</feature>
<evidence type="ECO:0000259" key="3">
    <source>
        <dbReference type="Pfam" id="PF07859"/>
    </source>
</evidence>
<evidence type="ECO:0008006" key="6">
    <source>
        <dbReference type="Google" id="ProtNLM"/>
    </source>
</evidence>
<evidence type="ECO:0000259" key="2">
    <source>
        <dbReference type="Pfam" id="PF06350"/>
    </source>
</evidence>
<dbReference type="InterPro" id="IPR029058">
    <property type="entry name" value="AB_hydrolase_fold"/>
</dbReference>
<keyword evidence="5" id="KW-1185">Reference proteome</keyword>
<comment type="caution">
    <text evidence="4">The sequence shown here is derived from an EMBL/GenBank/DDBJ whole genome shotgun (WGS) entry which is preliminary data.</text>
</comment>
<dbReference type="PANTHER" id="PTHR23025">
    <property type="entry name" value="TRIACYLGLYCEROL LIPASE"/>
    <property type="match status" value="1"/>
</dbReference>
<dbReference type="AlphaFoldDB" id="A0A4S2KXW5"/>
<feature type="domain" description="Alpha/beta hydrolase fold-3" evidence="3">
    <location>
        <begin position="804"/>
        <end position="865"/>
    </location>
</feature>
<dbReference type="InterPro" id="IPR010468">
    <property type="entry name" value="HSL_N"/>
</dbReference>
<dbReference type="GO" id="GO:0004771">
    <property type="term" value="F:sterol ester esterase activity"/>
    <property type="evidence" value="ECO:0007669"/>
    <property type="project" value="TreeGrafter"/>
</dbReference>
<feature type="region of interest" description="Disordered" evidence="1">
    <location>
        <begin position="744"/>
        <end position="764"/>
    </location>
</feature>
<feature type="domain" description="Hormone-sensitive lipase N-terminal" evidence="2">
    <location>
        <begin position="185"/>
        <end position="487"/>
    </location>
</feature>
<feature type="region of interest" description="Disordered" evidence="1">
    <location>
        <begin position="27"/>
        <end position="91"/>
    </location>
</feature>
<accession>A0A4S2KXW5</accession>
<feature type="region of interest" description="Disordered" evidence="1">
    <location>
        <begin position="650"/>
        <end position="670"/>
    </location>
</feature>
<evidence type="ECO:0000313" key="4">
    <source>
        <dbReference type="EMBL" id="TGZ52957.1"/>
    </source>
</evidence>
<evidence type="ECO:0000313" key="5">
    <source>
        <dbReference type="Proteomes" id="UP000310200"/>
    </source>
</evidence>
<dbReference type="GO" id="GO:0005829">
    <property type="term" value="C:cytosol"/>
    <property type="evidence" value="ECO:0007669"/>
    <property type="project" value="TreeGrafter"/>
</dbReference>
<organism evidence="4 5">
    <name type="scientific">Temnothorax longispinosus</name>
    <dbReference type="NCBI Taxonomy" id="300112"/>
    <lineage>
        <taxon>Eukaryota</taxon>
        <taxon>Metazoa</taxon>
        <taxon>Ecdysozoa</taxon>
        <taxon>Arthropoda</taxon>
        <taxon>Hexapoda</taxon>
        <taxon>Insecta</taxon>
        <taxon>Pterygota</taxon>
        <taxon>Neoptera</taxon>
        <taxon>Endopterygota</taxon>
        <taxon>Hymenoptera</taxon>
        <taxon>Apocrita</taxon>
        <taxon>Aculeata</taxon>
        <taxon>Formicoidea</taxon>
        <taxon>Formicidae</taxon>
        <taxon>Myrmicinae</taxon>
        <taxon>Temnothorax</taxon>
    </lineage>
</organism>
<feature type="compositionally biased region" description="Low complexity" evidence="1">
    <location>
        <begin position="752"/>
        <end position="764"/>
    </location>
</feature>
<dbReference type="GO" id="GO:0004806">
    <property type="term" value="F:triacylglycerol lipase activity"/>
    <property type="evidence" value="ECO:0007669"/>
    <property type="project" value="TreeGrafter"/>
</dbReference>
<dbReference type="GO" id="GO:0008203">
    <property type="term" value="P:cholesterol metabolic process"/>
    <property type="evidence" value="ECO:0007669"/>
    <property type="project" value="InterPro"/>
</dbReference>
<reference evidence="4 5" key="1">
    <citation type="journal article" date="2019" name="Philos. Trans. R. Soc. Lond., B, Biol. Sci.">
        <title>Ant behaviour and brain gene expression of defending hosts depend on the ecological success of the intruding social parasite.</title>
        <authorList>
            <person name="Kaur R."/>
            <person name="Stoldt M."/>
            <person name="Jongepier E."/>
            <person name="Feldmeyer B."/>
            <person name="Menzel F."/>
            <person name="Bornberg-Bauer E."/>
            <person name="Foitzik S."/>
        </authorList>
    </citation>
    <scope>NUCLEOTIDE SEQUENCE [LARGE SCALE GENOMIC DNA]</scope>
    <source>
        <tissue evidence="4">Whole body</tissue>
    </source>
</reference>
<dbReference type="Proteomes" id="UP000310200">
    <property type="component" value="Unassembled WGS sequence"/>
</dbReference>
<gene>
    <name evidence="4" type="ORF">DBV15_00512</name>
</gene>
<sequence length="891" mass="98832">MSAHPVDFPRLTEKTLLRIPAPVLGGFASGTDASGRRETGARCRGLISASPRVASPRESSSPSSARDSSRHTGAGSIAASPGTARRESRSSLTLANSIHWANGPESRRATGSLGCVTGSRFVLTVIRSSAVDRGVESRRCWRARGRGEREERDNRAQSSFGESFQMSTFNDDFERPFEDFEPLQWGALRDLCQANVEYFAPHQDKNGVRIRAALMAILDYLTQLQPLYREIARFAPHFDFDEETPGNGYRSFLSLVDRCIMYSGLVCRQMYNQKDSVFFRKSYYMKEIEACSQLMASLHTCLQQLKLMYSWSTEVLDDGKLSLFPLEQYSIQELLNNAENINQYCFYGRCLGFQFCDSLRHVLKTLSFFMASFSEMYYSNGTLLGRCTNSVKYLLDPEARARRIVNISQHADISFCQAFWFLSESAIMNMMNTSNLAINQVISIPPEELILPTLDGGTVSIPIPSSHIGKKPIHVRLLSSKRRLGMVGSGGIGGELCGLCDELIIHTHGGGFVSQTSRSHEMYLRNWTVTLGVPILSIDYSLAPEAPYPRALEEVLYAYAWALKHANTLLGSTAKKVILVGDSAGGNLNLGTTLKCMQLNIRKPDGIFMAYTPVRIEFVPSPSRMLCLTDPLLPFGFMLRCLKAYSVQPDKKPTNREYDNEEDVKSDTESFAEVSESDLIALALSPNGDGANDDQKLVSLPSDSTLNSVSLTEVDGTECPKVQAKSQEYISRFLNMYRNSGLASTSSPAARNGSVSRNGNNSGQSNKSWSLFGWSFGRRSSKDSRELNMENAISSEEFVFTISRDPFLSPYLAPDNMLANIPPIKILTCHLDPTLDDCIMFARKLRSLGNKVTLDILPGLPHGFLNLLQASKEAMEGSEVCAARIKELLEL</sequence>
<dbReference type="Gene3D" id="3.40.50.1820">
    <property type="entry name" value="alpha/beta hydrolase"/>
    <property type="match status" value="2"/>
</dbReference>
<dbReference type="STRING" id="300112.A0A4S2KXW5"/>
<feature type="domain" description="Alpha/beta hydrolase fold-3" evidence="3">
    <location>
        <begin position="504"/>
        <end position="654"/>
    </location>
</feature>
<dbReference type="SUPFAM" id="SSF53474">
    <property type="entry name" value="alpha/beta-Hydrolases"/>
    <property type="match status" value="1"/>
</dbReference>
<dbReference type="PANTHER" id="PTHR23025:SF3">
    <property type="entry name" value="HORMONE-SENSITIVE LIPASE"/>
    <property type="match status" value="1"/>
</dbReference>
<evidence type="ECO:0000256" key="1">
    <source>
        <dbReference type="SAM" id="MobiDB-lite"/>
    </source>
</evidence>
<dbReference type="EMBL" id="QBLH01001127">
    <property type="protein sequence ID" value="TGZ52957.1"/>
    <property type="molecule type" value="Genomic_DNA"/>
</dbReference>
<dbReference type="Pfam" id="PF07859">
    <property type="entry name" value="Abhydrolase_3"/>
    <property type="match status" value="2"/>
</dbReference>